<dbReference type="SUPFAM" id="SSF116842">
    <property type="entry name" value="XseB-like"/>
    <property type="match status" value="1"/>
</dbReference>
<reference evidence="7 8" key="1">
    <citation type="submission" date="2018-12" db="EMBL/GenBank/DDBJ databases">
        <title>Mesorhizobium carbonis sp. nov., isolated from coal mine water.</title>
        <authorList>
            <person name="Xin W."/>
            <person name="Xu Z."/>
            <person name="Xiang F."/>
            <person name="Zhang J."/>
            <person name="Xi L."/>
            <person name="Liu J."/>
        </authorList>
    </citation>
    <scope>NUCLEOTIDE SEQUENCE [LARGE SCALE GENOMIC DNA]</scope>
    <source>
        <strain evidence="7 8">B2.3</strain>
    </source>
</reference>
<dbReference type="AlphaFoldDB" id="A0A3S0A9R0"/>
<comment type="subcellular location">
    <subcellularLocation>
        <location evidence="6">Cytoplasm</location>
    </subcellularLocation>
</comment>
<evidence type="ECO:0000313" key="7">
    <source>
        <dbReference type="EMBL" id="RST87907.1"/>
    </source>
</evidence>
<dbReference type="InterPro" id="IPR003761">
    <property type="entry name" value="Exonuc_VII_S"/>
</dbReference>
<dbReference type="OrthoDB" id="9808145at2"/>
<evidence type="ECO:0000256" key="6">
    <source>
        <dbReference type="HAMAP-Rule" id="MF_00337"/>
    </source>
</evidence>
<dbReference type="NCBIfam" id="NF002140">
    <property type="entry name" value="PRK00977.1-4"/>
    <property type="match status" value="1"/>
</dbReference>
<gene>
    <name evidence="6" type="primary">xseB</name>
    <name evidence="7" type="ORF">EJC49_03215</name>
</gene>
<dbReference type="Gene3D" id="1.10.287.1040">
    <property type="entry name" value="Exonuclease VII, small subunit"/>
    <property type="match status" value="1"/>
</dbReference>
<dbReference type="GO" id="GO:0008855">
    <property type="term" value="F:exodeoxyribonuclease VII activity"/>
    <property type="evidence" value="ECO:0007669"/>
    <property type="project" value="UniProtKB-UniRule"/>
</dbReference>
<evidence type="ECO:0000256" key="3">
    <source>
        <dbReference type="ARBA" id="ARBA00022722"/>
    </source>
</evidence>
<comment type="function">
    <text evidence="6">Bidirectionally degrades single-stranded DNA into large acid-insoluble oligonucleotides, which are then degraded further into small acid-soluble oligonucleotides.</text>
</comment>
<evidence type="ECO:0000256" key="1">
    <source>
        <dbReference type="ARBA" id="ARBA00009998"/>
    </source>
</evidence>
<dbReference type="InterPro" id="IPR037004">
    <property type="entry name" value="Exonuc_VII_ssu_sf"/>
</dbReference>
<dbReference type="GO" id="GO:0009318">
    <property type="term" value="C:exodeoxyribonuclease VII complex"/>
    <property type="evidence" value="ECO:0007669"/>
    <property type="project" value="UniProtKB-UniRule"/>
</dbReference>
<dbReference type="GO" id="GO:0006308">
    <property type="term" value="P:DNA catabolic process"/>
    <property type="evidence" value="ECO:0007669"/>
    <property type="project" value="UniProtKB-UniRule"/>
</dbReference>
<dbReference type="Proteomes" id="UP000278398">
    <property type="component" value="Unassembled WGS sequence"/>
</dbReference>
<proteinExistence type="inferred from homology"/>
<evidence type="ECO:0000256" key="4">
    <source>
        <dbReference type="ARBA" id="ARBA00022801"/>
    </source>
</evidence>
<comment type="subunit">
    <text evidence="6">Heterooligomer composed of large and small subunits.</text>
</comment>
<dbReference type="PANTHER" id="PTHR34137:SF1">
    <property type="entry name" value="EXODEOXYRIBONUCLEASE 7 SMALL SUBUNIT"/>
    <property type="match status" value="1"/>
</dbReference>
<keyword evidence="2 6" id="KW-0963">Cytoplasm</keyword>
<dbReference type="PANTHER" id="PTHR34137">
    <property type="entry name" value="EXODEOXYRIBONUCLEASE 7 SMALL SUBUNIT"/>
    <property type="match status" value="1"/>
</dbReference>
<dbReference type="Pfam" id="PF02609">
    <property type="entry name" value="Exonuc_VII_S"/>
    <property type="match status" value="1"/>
</dbReference>
<sequence>MTDKANDDVRAMSFEQALETLERIVDDLEKGDVPLEKSIAIYERGEALKRHCDKLLKAAEAKVEKIRLSRDGQPTGVEPLDPD</sequence>
<dbReference type="HAMAP" id="MF_00337">
    <property type="entry name" value="Exonuc_7_S"/>
    <property type="match status" value="1"/>
</dbReference>
<dbReference type="EC" id="3.1.11.6" evidence="6"/>
<evidence type="ECO:0000313" key="8">
    <source>
        <dbReference type="Proteomes" id="UP000278398"/>
    </source>
</evidence>
<comment type="similarity">
    <text evidence="1 6">Belongs to the XseB family.</text>
</comment>
<protein>
    <recommendedName>
        <fullName evidence="6">Exodeoxyribonuclease 7 small subunit</fullName>
        <ecNumber evidence="6">3.1.11.6</ecNumber>
    </recommendedName>
    <alternativeName>
        <fullName evidence="6">Exodeoxyribonuclease VII small subunit</fullName>
        <shortName evidence="6">Exonuclease VII small subunit</shortName>
    </alternativeName>
</protein>
<dbReference type="GO" id="GO:0005829">
    <property type="term" value="C:cytosol"/>
    <property type="evidence" value="ECO:0007669"/>
    <property type="project" value="TreeGrafter"/>
</dbReference>
<comment type="caution">
    <text evidence="7">The sequence shown here is derived from an EMBL/GenBank/DDBJ whole genome shotgun (WGS) entry which is preliminary data.</text>
</comment>
<dbReference type="NCBIfam" id="TIGR01280">
    <property type="entry name" value="xseB"/>
    <property type="match status" value="1"/>
</dbReference>
<dbReference type="EMBL" id="RWKW01000008">
    <property type="protein sequence ID" value="RST87907.1"/>
    <property type="molecule type" value="Genomic_DNA"/>
</dbReference>
<keyword evidence="4 6" id="KW-0378">Hydrolase</keyword>
<keyword evidence="3 6" id="KW-0540">Nuclease</keyword>
<keyword evidence="8" id="KW-1185">Reference proteome</keyword>
<evidence type="ECO:0000256" key="5">
    <source>
        <dbReference type="ARBA" id="ARBA00022839"/>
    </source>
</evidence>
<evidence type="ECO:0000256" key="2">
    <source>
        <dbReference type="ARBA" id="ARBA00022490"/>
    </source>
</evidence>
<dbReference type="RefSeq" id="WP_126698023.1">
    <property type="nucleotide sequence ID" value="NZ_RWKW01000008.1"/>
</dbReference>
<accession>A0A3S0A9R0</accession>
<comment type="catalytic activity">
    <reaction evidence="6">
        <text>Exonucleolytic cleavage in either 5'- to 3'- or 3'- to 5'-direction to yield nucleoside 5'-phosphates.</text>
        <dbReference type="EC" id="3.1.11.6"/>
    </reaction>
</comment>
<dbReference type="NCBIfam" id="NF002139">
    <property type="entry name" value="PRK00977.1-3"/>
    <property type="match status" value="1"/>
</dbReference>
<organism evidence="7 8">
    <name type="scientific">Aquibium carbonis</name>
    <dbReference type="NCBI Taxonomy" id="2495581"/>
    <lineage>
        <taxon>Bacteria</taxon>
        <taxon>Pseudomonadati</taxon>
        <taxon>Pseudomonadota</taxon>
        <taxon>Alphaproteobacteria</taxon>
        <taxon>Hyphomicrobiales</taxon>
        <taxon>Phyllobacteriaceae</taxon>
        <taxon>Aquibium</taxon>
    </lineage>
</organism>
<keyword evidence="5 6" id="KW-0269">Exonuclease</keyword>
<name>A0A3S0A9R0_9HYPH</name>